<accession>A0ABV7JGI2</accession>
<comment type="caution">
    <text evidence="1">The sequence shown here is derived from an EMBL/GenBank/DDBJ whole genome shotgun (WGS) entry which is preliminary data.</text>
</comment>
<dbReference type="RefSeq" id="WP_379876786.1">
    <property type="nucleotide sequence ID" value="NZ_JBHRTS010000026.1"/>
</dbReference>
<feature type="non-terminal residue" evidence="1">
    <location>
        <position position="1"/>
    </location>
</feature>
<sequence>DVEPETLAIGNVPAEYIDHQWTEYYCAQSMDDLEERVDREPDRPKIIFVDDASFDHSEHSASAAEVKERQGRLARLAAKRKAVLVYVGHREDGYDLSKHIRAMPGVKHLQCVRLDHPDGTTDRYLATVYNDQNEDSGGLCDRDFTLDPLPKSRTEYDPDVVAHNLFAD</sequence>
<evidence type="ECO:0008006" key="3">
    <source>
        <dbReference type="Google" id="ProtNLM"/>
    </source>
</evidence>
<name>A0ABV7JGI2_9GAMM</name>
<dbReference type="EMBL" id="JBHRTS010000026">
    <property type="protein sequence ID" value="MFC3195974.1"/>
    <property type="molecule type" value="Genomic_DNA"/>
</dbReference>
<gene>
    <name evidence="1" type="ORF">ACFODZ_17115</name>
</gene>
<evidence type="ECO:0000313" key="2">
    <source>
        <dbReference type="Proteomes" id="UP001595533"/>
    </source>
</evidence>
<dbReference type="Proteomes" id="UP001595533">
    <property type="component" value="Unassembled WGS sequence"/>
</dbReference>
<reference evidence="2" key="1">
    <citation type="journal article" date="2019" name="Int. J. Syst. Evol. Microbiol.">
        <title>The Global Catalogue of Microorganisms (GCM) 10K type strain sequencing project: providing services to taxonomists for standard genome sequencing and annotation.</title>
        <authorList>
            <consortium name="The Broad Institute Genomics Platform"/>
            <consortium name="The Broad Institute Genome Sequencing Center for Infectious Disease"/>
            <person name="Wu L."/>
            <person name="Ma J."/>
        </authorList>
    </citation>
    <scope>NUCLEOTIDE SEQUENCE [LARGE SCALE GENOMIC DNA]</scope>
    <source>
        <strain evidence="2">KCTC 42953</strain>
    </source>
</reference>
<proteinExistence type="predicted"/>
<protein>
    <recommendedName>
        <fullName evidence="3">ATP-binding protein</fullName>
    </recommendedName>
</protein>
<organism evidence="1 2">
    <name type="scientific">Marinicella sediminis</name>
    <dbReference type="NCBI Taxonomy" id="1792834"/>
    <lineage>
        <taxon>Bacteria</taxon>
        <taxon>Pseudomonadati</taxon>
        <taxon>Pseudomonadota</taxon>
        <taxon>Gammaproteobacteria</taxon>
        <taxon>Lysobacterales</taxon>
        <taxon>Marinicellaceae</taxon>
        <taxon>Marinicella</taxon>
    </lineage>
</organism>
<evidence type="ECO:0000313" key="1">
    <source>
        <dbReference type="EMBL" id="MFC3195974.1"/>
    </source>
</evidence>
<keyword evidence="2" id="KW-1185">Reference proteome</keyword>